<dbReference type="InParanoid" id="A0BVN9"/>
<keyword evidence="2" id="KW-0547">Nucleotide-binding</keyword>
<proteinExistence type="predicted"/>
<dbReference type="GO" id="GO:0006897">
    <property type="term" value="P:endocytosis"/>
    <property type="evidence" value="ECO:0000318"/>
    <property type="project" value="GO_Central"/>
</dbReference>
<dbReference type="HOGENOM" id="CLU_019279_2_7_1"/>
<feature type="binding site" evidence="2">
    <location>
        <position position="39"/>
    </location>
    <ligand>
        <name>ATP</name>
        <dbReference type="ChEBI" id="CHEBI:30616"/>
    </ligand>
</feature>
<sequence length="383" mass="44842">MIINQLHNLINFLKKLGEGSFGFIWKVNHIETGRLYACKLVKNSMKKEKTLLQRLIKILHLLQGKKGNKQSKIGFTQIITSGQDHKNTYFRMNLLGDNLEQVRTKFGNFNTATILNTGQQMILLLKELHNAHIIAQRYQVIKSEKFVVHQEKLHLIDFGLSISEGKHLEFQENKVMIGKARCASIYALKGYEQSRRDELESVVIYQFIYSMELYHGTILKIQRMKDIFKPETCINLPLELLKYIKYVKQLEFDQNPDYEYLENLLKKGEDFTRSPKLQIQQNQSQVNPNLLNLWVLRRNRQQDNTSRRIKLEDLSSTGADIMEELDKDEGIQLQNLSVDIKQPKILNKTRTEQGQIFGFEAKLKTNQLPISLQQSLRYLQQFL</sequence>
<dbReference type="GeneID" id="5015788"/>
<reference evidence="4 5" key="1">
    <citation type="journal article" date="2006" name="Nature">
        <title>Global trends of whole-genome duplications revealed by the ciliate Paramecium tetraurelia.</title>
        <authorList>
            <consortium name="Genoscope"/>
            <person name="Aury J.-M."/>
            <person name="Jaillon O."/>
            <person name="Duret L."/>
            <person name="Noel B."/>
            <person name="Jubin C."/>
            <person name="Porcel B.M."/>
            <person name="Segurens B."/>
            <person name="Daubin V."/>
            <person name="Anthouard V."/>
            <person name="Aiach N."/>
            <person name="Arnaiz O."/>
            <person name="Billaut A."/>
            <person name="Beisson J."/>
            <person name="Blanc I."/>
            <person name="Bouhouche K."/>
            <person name="Camara F."/>
            <person name="Duharcourt S."/>
            <person name="Guigo R."/>
            <person name="Gogendeau D."/>
            <person name="Katinka M."/>
            <person name="Keller A.-M."/>
            <person name="Kissmehl R."/>
            <person name="Klotz C."/>
            <person name="Koll F."/>
            <person name="Le Moue A."/>
            <person name="Lepere C."/>
            <person name="Malinsky S."/>
            <person name="Nowacki M."/>
            <person name="Nowak J.K."/>
            <person name="Plattner H."/>
            <person name="Poulain J."/>
            <person name="Ruiz F."/>
            <person name="Serrano V."/>
            <person name="Zagulski M."/>
            <person name="Dessen P."/>
            <person name="Betermier M."/>
            <person name="Weissenbach J."/>
            <person name="Scarpelli C."/>
            <person name="Schachter V."/>
            <person name="Sperling L."/>
            <person name="Meyer E."/>
            <person name="Cohen J."/>
            <person name="Wincker P."/>
        </authorList>
    </citation>
    <scope>NUCLEOTIDE SEQUENCE [LARGE SCALE GENOMIC DNA]</scope>
    <source>
        <strain evidence="4 5">Stock d4-2</strain>
    </source>
</reference>
<dbReference type="PANTHER" id="PTHR11909">
    <property type="entry name" value="CASEIN KINASE-RELATED"/>
    <property type="match status" value="1"/>
</dbReference>
<dbReference type="PROSITE" id="PS00107">
    <property type="entry name" value="PROTEIN_KINASE_ATP"/>
    <property type="match status" value="1"/>
</dbReference>
<dbReference type="STRING" id="5888.A0BVN9"/>
<dbReference type="KEGG" id="ptm:GSPATT00032458001"/>
<evidence type="ECO:0000256" key="2">
    <source>
        <dbReference type="PROSITE-ProRule" id="PRU10141"/>
    </source>
</evidence>
<feature type="domain" description="Protein kinase" evidence="3">
    <location>
        <begin position="10"/>
        <end position="290"/>
    </location>
</feature>
<evidence type="ECO:0000256" key="1">
    <source>
        <dbReference type="ARBA" id="ARBA00023860"/>
    </source>
</evidence>
<dbReference type="Gene3D" id="1.10.510.10">
    <property type="entry name" value="Transferase(Phosphotransferase) domain 1"/>
    <property type="match status" value="1"/>
</dbReference>
<dbReference type="GO" id="GO:0005634">
    <property type="term" value="C:nucleus"/>
    <property type="evidence" value="ECO:0000318"/>
    <property type="project" value="GO_Central"/>
</dbReference>
<dbReference type="Pfam" id="PF00069">
    <property type="entry name" value="Pkinase"/>
    <property type="match status" value="1"/>
</dbReference>
<dbReference type="PROSITE" id="PS50011">
    <property type="entry name" value="PROTEIN_KINASE_DOM"/>
    <property type="match status" value="1"/>
</dbReference>
<keyword evidence="2" id="KW-0067">ATP-binding</keyword>
<dbReference type="RefSeq" id="XP_001430004.1">
    <property type="nucleotide sequence ID" value="XM_001429967.1"/>
</dbReference>
<keyword evidence="5" id="KW-1185">Reference proteome</keyword>
<dbReference type="eggNOG" id="KOG1163">
    <property type="taxonomic scope" value="Eukaryota"/>
</dbReference>
<dbReference type="SUPFAM" id="SSF56112">
    <property type="entry name" value="Protein kinase-like (PK-like)"/>
    <property type="match status" value="1"/>
</dbReference>
<dbReference type="AlphaFoldDB" id="A0BVN9"/>
<organism evidence="4 5">
    <name type="scientific">Paramecium tetraurelia</name>
    <dbReference type="NCBI Taxonomy" id="5888"/>
    <lineage>
        <taxon>Eukaryota</taxon>
        <taxon>Sar</taxon>
        <taxon>Alveolata</taxon>
        <taxon>Ciliophora</taxon>
        <taxon>Intramacronucleata</taxon>
        <taxon>Oligohymenophorea</taxon>
        <taxon>Peniculida</taxon>
        <taxon>Parameciidae</taxon>
        <taxon>Paramecium</taxon>
    </lineage>
</organism>
<dbReference type="GO" id="GO:0004674">
    <property type="term" value="F:protein serine/threonine kinase activity"/>
    <property type="evidence" value="ECO:0000318"/>
    <property type="project" value="GO_Central"/>
</dbReference>
<dbReference type="GO" id="GO:0005524">
    <property type="term" value="F:ATP binding"/>
    <property type="evidence" value="ECO:0007669"/>
    <property type="project" value="UniProtKB-UniRule"/>
</dbReference>
<dbReference type="SMART" id="SM00220">
    <property type="entry name" value="S_TKc"/>
    <property type="match status" value="1"/>
</dbReference>
<dbReference type="GO" id="GO:0005737">
    <property type="term" value="C:cytoplasm"/>
    <property type="evidence" value="ECO:0000318"/>
    <property type="project" value="GO_Central"/>
</dbReference>
<dbReference type="EMBL" id="CT868020">
    <property type="protein sequence ID" value="CAK62606.1"/>
    <property type="molecule type" value="Genomic_DNA"/>
</dbReference>
<name>A0BVN9_PARTE</name>
<gene>
    <name evidence="4" type="ORF">GSPATT00032458001</name>
</gene>
<dbReference type="InterPro" id="IPR017441">
    <property type="entry name" value="Protein_kinase_ATP_BS"/>
</dbReference>
<evidence type="ECO:0000313" key="4">
    <source>
        <dbReference type="EMBL" id="CAK62606.1"/>
    </source>
</evidence>
<evidence type="ECO:0000259" key="3">
    <source>
        <dbReference type="PROSITE" id="PS50011"/>
    </source>
</evidence>
<evidence type="ECO:0000313" key="5">
    <source>
        <dbReference type="Proteomes" id="UP000000600"/>
    </source>
</evidence>
<dbReference type="FunFam" id="1.10.510.10:FF:001303">
    <property type="entry name" value="Uncharacterized protein"/>
    <property type="match status" value="1"/>
</dbReference>
<accession>A0BVN9</accession>
<dbReference type="InterPro" id="IPR011009">
    <property type="entry name" value="Kinase-like_dom_sf"/>
</dbReference>
<dbReference type="GO" id="GO:0007165">
    <property type="term" value="P:signal transduction"/>
    <property type="evidence" value="ECO:0000318"/>
    <property type="project" value="GO_Central"/>
</dbReference>
<protein>
    <recommendedName>
        <fullName evidence="1">Casein kinase I</fullName>
    </recommendedName>
</protein>
<dbReference type="Proteomes" id="UP000000600">
    <property type="component" value="Unassembled WGS sequence"/>
</dbReference>
<dbReference type="InterPro" id="IPR050235">
    <property type="entry name" value="CK1_Ser-Thr_kinase"/>
</dbReference>
<dbReference type="InterPro" id="IPR000719">
    <property type="entry name" value="Prot_kinase_dom"/>
</dbReference>
<dbReference type="OrthoDB" id="5872528at2759"/>